<dbReference type="OrthoDB" id="10252366at2759"/>
<gene>
    <name evidence="1" type="ORF">QR46_3325</name>
</gene>
<reference evidence="1 2" key="1">
    <citation type="journal article" date="2015" name="Mol. Biochem. Parasitol.">
        <title>Identification of polymorphic genes for use in assemblage B genotyping assays through comparative genomics of multiple assemblage B Giardia duodenalis isolates.</title>
        <authorList>
            <person name="Wielinga C."/>
            <person name="Thompson R.C."/>
            <person name="Monis P."/>
            <person name="Ryan U."/>
        </authorList>
    </citation>
    <scope>NUCLEOTIDE SEQUENCE [LARGE SCALE GENOMIC DNA]</scope>
    <source>
        <strain evidence="1 2">BAH15c1</strain>
    </source>
</reference>
<sequence length="61" mass="7171">MIEMKEDARAEVLMYDEFEEFGVLQDPEKALDDAILSKDSWKESWNKEPTDAYIQMLQGLE</sequence>
<organism evidence="1 2">
    <name type="scientific">Giardia duodenalis assemblage B</name>
    <dbReference type="NCBI Taxonomy" id="1394984"/>
    <lineage>
        <taxon>Eukaryota</taxon>
        <taxon>Metamonada</taxon>
        <taxon>Diplomonadida</taxon>
        <taxon>Hexamitidae</taxon>
        <taxon>Giardiinae</taxon>
        <taxon>Giardia</taxon>
    </lineage>
</organism>
<protein>
    <submittedName>
        <fullName evidence="1">Uncharacterized protein</fullName>
    </submittedName>
</protein>
<dbReference type="VEuPathDB" id="GiardiaDB:QR46_3325"/>
<dbReference type="Proteomes" id="UP000070089">
    <property type="component" value="Unassembled WGS sequence"/>
</dbReference>
<comment type="caution">
    <text evidence="1">The sequence shown here is derived from an EMBL/GenBank/DDBJ whole genome shotgun (WGS) entry which is preliminary data.</text>
</comment>
<name>A0A132NRK5_GIAIN</name>
<evidence type="ECO:0000313" key="1">
    <source>
        <dbReference type="EMBL" id="KWX12701.1"/>
    </source>
</evidence>
<dbReference type="EMBL" id="JXTI01000104">
    <property type="protein sequence ID" value="KWX12701.1"/>
    <property type="molecule type" value="Genomic_DNA"/>
</dbReference>
<proteinExistence type="predicted"/>
<evidence type="ECO:0000313" key="2">
    <source>
        <dbReference type="Proteomes" id="UP000070089"/>
    </source>
</evidence>
<accession>A0A132NRK5</accession>
<dbReference type="AlphaFoldDB" id="A0A132NRK5"/>